<gene>
    <name evidence="1" type="ORF">UY44_C0012G0004</name>
</gene>
<proteinExistence type="predicted"/>
<protein>
    <submittedName>
        <fullName evidence="1">Uncharacterized protein</fullName>
    </submittedName>
</protein>
<accession>A0A0G1VPR7</accession>
<comment type="caution">
    <text evidence="1">The sequence shown here is derived from an EMBL/GenBank/DDBJ whole genome shotgun (WGS) entry which is preliminary data.</text>
</comment>
<evidence type="ECO:0000313" key="1">
    <source>
        <dbReference type="EMBL" id="KKW08290.1"/>
    </source>
</evidence>
<reference evidence="1 2" key="1">
    <citation type="journal article" date="2015" name="Nature">
        <title>rRNA introns, odd ribosomes, and small enigmatic genomes across a large radiation of phyla.</title>
        <authorList>
            <person name="Brown C.T."/>
            <person name="Hug L.A."/>
            <person name="Thomas B.C."/>
            <person name="Sharon I."/>
            <person name="Castelle C.J."/>
            <person name="Singh A."/>
            <person name="Wilkins M.J."/>
            <person name="Williams K.H."/>
            <person name="Banfield J.F."/>
        </authorList>
    </citation>
    <scope>NUCLEOTIDE SEQUENCE [LARGE SCALE GENOMIC DNA]</scope>
</reference>
<sequence length="315" mass="36432">MPLKKYREHIATIKAVIDEKRHQQIEDQWSDTIKAVDLIADRLDAFPEFDDQYVTIDTEKLPKEAKASLRNALSNLARDEVVWSINDHPNGLMQTTTRYRAMLEGRNIIVGKPKNFEKYRRDIVRILEFAKADGRKKFGKQFATEGGKVALDALKRKRVPPVKLPRSAQWEKLTLKFKEGMEDLEISYDKEHVCTTGYRDLGFYTSKRQQKPDRAWHLLGALGILAVTDPKQATPENLRTMLGSPTPLKRENVHQIKRSLVKRLCELFNIDDGPFSVERRFYSPRFKILPEAELRRPDVWAQGGNADEGRFIAEE</sequence>
<dbReference type="EMBL" id="LCPZ01000012">
    <property type="protein sequence ID" value="KKW08290.1"/>
    <property type="molecule type" value="Genomic_DNA"/>
</dbReference>
<evidence type="ECO:0000313" key="2">
    <source>
        <dbReference type="Proteomes" id="UP000033965"/>
    </source>
</evidence>
<dbReference type="Proteomes" id="UP000033965">
    <property type="component" value="Unassembled WGS sequence"/>
</dbReference>
<name>A0A0G1VPR7_9BACT</name>
<organism evidence="1 2">
    <name type="scientific">Candidatus Kaiserbacteria bacterium GW2011_GWA2_49_19</name>
    <dbReference type="NCBI Taxonomy" id="1618669"/>
    <lineage>
        <taxon>Bacteria</taxon>
        <taxon>Candidatus Kaiseribacteriota</taxon>
    </lineage>
</organism>
<dbReference type="AlphaFoldDB" id="A0A0G1VPR7"/>